<dbReference type="RefSeq" id="WP_310408548.1">
    <property type="nucleotide sequence ID" value="NZ_JAVDWW010000019.1"/>
</dbReference>
<dbReference type="PROSITE" id="PS50949">
    <property type="entry name" value="HTH_GNTR"/>
    <property type="match status" value="1"/>
</dbReference>
<protein>
    <submittedName>
        <fullName evidence="6">GntR family transcriptional repressor for pyruvate dehydrogenase complex</fullName>
    </submittedName>
</protein>
<dbReference type="CDD" id="cd07377">
    <property type="entry name" value="WHTH_GntR"/>
    <property type="match status" value="1"/>
</dbReference>
<evidence type="ECO:0000313" key="6">
    <source>
        <dbReference type="EMBL" id="MDR7173050.1"/>
    </source>
</evidence>
<dbReference type="InterPro" id="IPR036390">
    <property type="entry name" value="WH_DNA-bd_sf"/>
</dbReference>
<keyword evidence="6" id="KW-0670">Pyruvate</keyword>
<feature type="region of interest" description="Disordered" evidence="4">
    <location>
        <begin position="225"/>
        <end position="247"/>
    </location>
</feature>
<feature type="compositionally biased region" description="Basic and acidic residues" evidence="4">
    <location>
        <begin position="225"/>
        <end position="236"/>
    </location>
</feature>
<comment type="caution">
    <text evidence="6">The sequence shown here is derived from an EMBL/GenBank/DDBJ whole genome shotgun (WGS) entry which is preliminary data.</text>
</comment>
<evidence type="ECO:0000259" key="5">
    <source>
        <dbReference type="PROSITE" id="PS50949"/>
    </source>
</evidence>
<dbReference type="PANTHER" id="PTHR43537">
    <property type="entry name" value="TRANSCRIPTIONAL REGULATOR, GNTR FAMILY"/>
    <property type="match status" value="1"/>
</dbReference>
<dbReference type="InterPro" id="IPR011711">
    <property type="entry name" value="GntR_C"/>
</dbReference>
<dbReference type="PANTHER" id="PTHR43537:SF5">
    <property type="entry name" value="UXU OPERON TRANSCRIPTIONAL REGULATOR"/>
    <property type="match status" value="1"/>
</dbReference>
<keyword evidence="7" id="KW-1185">Reference proteome</keyword>
<dbReference type="InterPro" id="IPR000524">
    <property type="entry name" value="Tscrpt_reg_HTH_GntR"/>
</dbReference>
<keyword evidence="3" id="KW-0804">Transcription</keyword>
<gene>
    <name evidence="6" type="ORF">J2W56_006816</name>
</gene>
<dbReference type="EMBL" id="JAVDWW010000019">
    <property type="protein sequence ID" value="MDR7173050.1"/>
    <property type="molecule type" value="Genomic_DNA"/>
</dbReference>
<feature type="domain" description="HTH gntR-type" evidence="5">
    <location>
        <begin position="6"/>
        <end position="76"/>
    </location>
</feature>
<proteinExistence type="predicted"/>
<dbReference type="Gene3D" id="1.20.120.530">
    <property type="entry name" value="GntR ligand-binding domain-like"/>
    <property type="match status" value="1"/>
</dbReference>
<organism evidence="6 7">
    <name type="scientific">Nocardia kruczakiae</name>
    <dbReference type="NCBI Taxonomy" id="261477"/>
    <lineage>
        <taxon>Bacteria</taxon>
        <taxon>Bacillati</taxon>
        <taxon>Actinomycetota</taxon>
        <taxon>Actinomycetes</taxon>
        <taxon>Mycobacteriales</taxon>
        <taxon>Nocardiaceae</taxon>
        <taxon>Nocardia</taxon>
    </lineage>
</organism>
<dbReference type="Proteomes" id="UP001251217">
    <property type="component" value="Unassembled WGS sequence"/>
</dbReference>
<reference evidence="6 7" key="1">
    <citation type="submission" date="2023-07" db="EMBL/GenBank/DDBJ databases">
        <title>Sorghum-associated microbial communities from plants grown in Nebraska, USA.</title>
        <authorList>
            <person name="Schachtman D."/>
        </authorList>
    </citation>
    <scope>NUCLEOTIDE SEQUENCE [LARGE SCALE GENOMIC DNA]</scope>
    <source>
        <strain evidence="6 7">4272</strain>
    </source>
</reference>
<dbReference type="Gene3D" id="1.10.10.10">
    <property type="entry name" value="Winged helix-like DNA-binding domain superfamily/Winged helix DNA-binding domain"/>
    <property type="match status" value="1"/>
</dbReference>
<dbReference type="Pfam" id="PF07729">
    <property type="entry name" value="FCD"/>
    <property type="match status" value="1"/>
</dbReference>
<accession>A0ABU1XR64</accession>
<sequence length="247" mass="27833">MSRSQHSRAEQLAAEIERDILDARPQPGERLGFRTELIERYGVSPSVMNEALQILRERGRVLVKRGVTGGIFVNDVPPQLRIGVVDIWFDGLADARDMFEARRSLEDLLSETALHRATPEDVQMMAWALDELHGSREDPKLFFVAILRFHIAVARAARIPYISDLYATLSTLLANTIVKARFIDDHERPANESVVVHGRLLEAIKAKDADALRRACRVHNEMELRETHLPPGKPDDEQPQLAAHEAG</sequence>
<dbReference type="InterPro" id="IPR008920">
    <property type="entry name" value="TF_FadR/GntR_C"/>
</dbReference>
<evidence type="ECO:0000256" key="1">
    <source>
        <dbReference type="ARBA" id="ARBA00023015"/>
    </source>
</evidence>
<keyword evidence="2" id="KW-0238">DNA-binding</keyword>
<dbReference type="SUPFAM" id="SSF48008">
    <property type="entry name" value="GntR ligand-binding domain-like"/>
    <property type="match status" value="1"/>
</dbReference>
<evidence type="ECO:0000256" key="4">
    <source>
        <dbReference type="SAM" id="MobiDB-lite"/>
    </source>
</evidence>
<evidence type="ECO:0000256" key="3">
    <source>
        <dbReference type="ARBA" id="ARBA00023163"/>
    </source>
</evidence>
<dbReference type="SUPFAM" id="SSF46785">
    <property type="entry name" value="Winged helix' DNA-binding domain"/>
    <property type="match status" value="1"/>
</dbReference>
<dbReference type="SMART" id="SM00895">
    <property type="entry name" value="FCD"/>
    <property type="match status" value="1"/>
</dbReference>
<keyword evidence="1" id="KW-0805">Transcription regulation</keyword>
<dbReference type="InterPro" id="IPR036388">
    <property type="entry name" value="WH-like_DNA-bd_sf"/>
</dbReference>
<evidence type="ECO:0000256" key="2">
    <source>
        <dbReference type="ARBA" id="ARBA00023125"/>
    </source>
</evidence>
<evidence type="ECO:0000313" key="7">
    <source>
        <dbReference type="Proteomes" id="UP001251217"/>
    </source>
</evidence>
<dbReference type="Pfam" id="PF00392">
    <property type="entry name" value="GntR"/>
    <property type="match status" value="1"/>
</dbReference>
<dbReference type="SMART" id="SM00345">
    <property type="entry name" value="HTH_GNTR"/>
    <property type="match status" value="1"/>
</dbReference>
<name>A0ABU1XR64_9NOCA</name>